<dbReference type="PROSITE" id="PS50157">
    <property type="entry name" value="ZINC_FINGER_C2H2_2"/>
    <property type="match status" value="3"/>
</dbReference>
<dbReference type="InterPro" id="IPR050331">
    <property type="entry name" value="Zinc_finger"/>
</dbReference>
<dbReference type="FunFam" id="3.30.160.60:FF:000624">
    <property type="entry name" value="zinc finger protein 697"/>
    <property type="match status" value="1"/>
</dbReference>
<dbReference type="GO" id="GO:0003723">
    <property type="term" value="F:RNA binding"/>
    <property type="evidence" value="ECO:0007669"/>
    <property type="project" value="InterPro"/>
</dbReference>
<dbReference type="Pfam" id="PF00096">
    <property type="entry name" value="zf-C2H2"/>
    <property type="match status" value="3"/>
</dbReference>
<evidence type="ECO:0000256" key="4">
    <source>
        <dbReference type="ARBA" id="ARBA00022771"/>
    </source>
</evidence>
<reference evidence="8" key="1">
    <citation type="submission" date="2021-02" db="EMBL/GenBank/DDBJ databases">
        <authorList>
            <person name="Bekaert M."/>
        </authorList>
    </citation>
    <scope>NUCLEOTIDE SEQUENCE</scope>
    <source>
        <strain evidence="8">IoA-00</strain>
    </source>
</reference>
<dbReference type="PROSITE" id="PS50302">
    <property type="entry name" value="PUM"/>
    <property type="match status" value="1"/>
</dbReference>
<dbReference type="EMBL" id="HG994589">
    <property type="protein sequence ID" value="CAF2794473.1"/>
    <property type="molecule type" value="Genomic_DNA"/>
</dbReference>
<dbReference type="GO" id="GO:0005634">
    <property type="term" value="C:nucleus"/>
    <property type="evidence" value="ECO:0007669"/>
    <property type="project" value="UniProtKB-SubCell"/>
</dbReference>
<keyword evidence="9" id="KW-1185">Reference proteome</keyword>
<dbReference type="SMART" id="SM00025">
    <property type="entry name" value="Pumilio"/>
    <property type="match status" value="2"/>
</dbReference>
<evidence type="ECO:0000313" key="9">
    <source>
        <dbReference type="Proteomes" id="UP000675881"/>
    </source>
</evidence>
<dbReference type="OrthoDB" id="497380at2759"/>
<dbReference type="AlphaFoldDB" id="A0A7R8H0N4"/>
<evidence type="ECO:0000256" key="1">
    <source>
        <dbReference type="ARBA" id="ARBA00004123"/>
    </source>
</evidence>
<comment type="subcellular location">
    <subcellularLocation>
        <location evidence="1">Nucleus</location>
    </subcellularLocation>
</comment>
<feature type="domain" description="C2H2-type" evidence="7">
    <location>
        <begin position="158"/>
        <end position="182"/>
    </location>
</feature>
<dbReference type="SUPFAM" id="SSF57667">
    <property type="entry name" value="beta-beta-alpha zinc fingers"/>
    <property type="match status" value="2"/>
</dbReference>
<keyword evidence="3" id="KW-0677">Repeat</keyword>
<evidence type="ECO:0000313" key="8">
    <source>
        <dbReference type="EMBL" id="CAF2794473.1"/>
    </source>
</evidence>
<dbReference type="InterPro" id="IPR016024">
    <property type="entry name" value="ARM-type_fold"/>
</dbReference>
<evidence type="ECO:0000256" key="2">
    <source>
        <dbReference type="ARBA" id="ARBA00022723"/>
    </source>
</evidence>
<dbReference type="PANTHER" id="PTHR16515:SF49">
    <property type="entry name" value="GASTRULA ZINC FINGER PROTEIN XLCGF49.1-LIKE-RELATED"/>
    <property type="match status" value="1"/>
</dbReference>
<evidence type="ECO:0000256" key="6">
    <source>
        <dbReference type="ARBA" id="ARBA00023242"/>
    </source>
</evidence>
<organism evidence="8 9">
    <name type="scientific">Lepeophtheirus salmonis</name>
    <name type="common">Salmon louse</name>
    <name type="synonym">Caligus salmonis</name>
    <dbReference type="NCBI Taxonomy" id="72036"/>
    <lineage>
        <taxon>Eukaryota</taxon>
        <taxon>Metazoa</taxon>
        <taxon>Ecdysozoa</taxon>
        <taxon>Arthropoda</taxon>
        <taxon>Crustacea</taxon>
        <taxon>Multicrustacea</taxon>
        <taxon>Hexanauplia</taxon>
        <taxon>Copepoda</taxon>
        <taxon>Siphonostomatoida</taxon>
        <taxon>Caligidae</taxon>
        <taxon>Lepeophtheirus</taxon>
    </lineage>
</organism>
<dbReference type="PROSITE" id="PS00028">
    <property type="entry name" value="ZINC_FINGER_C2H2_1"/>
    <property type="match status" value="2"/>
</dbReference>
<dbReference type="InterPro" id="IPR036236">
    <property type="entry name" value="Znf_C2H2_sf"/>
</dbReference>
<dbReference type="Gene3D" id="1.25.10.10">
    <property type="entry name" value="Leucine-rich Repeat Variant"/>
    <property type="match status" value="1"/>
</dbReference>
<keyword evidence="5" id="KW-0862">Zinc</keyword>
<dbReference type="InterPro" id="IPR001313">
    <property type="entry name" value="Pumilio_RNA-bd_rpt"/>
</dbReference>
<dbReference type="SUPFAM" id="SSF48371">
    <property type="entry name" value="ARM repeat"/>
    <property type="match status" value="1"/>
</dbReference>
<feature type="domain" description="C2H2-type" evidence="7">
    <location>
        <begin position="98"/>
        <end position="126"/>
    </location>
</feature>
<dbReference type="Proteomes" id="UP000675881">
    <property type="component" value="Chromosome 10"/>
</dbReference>
<dbReference type="GO" id="GO:0008270">
    <property type="term" value="F:zinc ion binding"/>
    <property type="evidence" value="ECO:0007669"/>
    <property type="project" value="UniProtKB-KW"/>
</dbReference>
<dbReference type="Gene3D" id="3.30.160.60">
    <property type="entry name" value="Classic Zinc Finger"/>
    <property type="match status" value="3"/>
</dbReference>
<sequence>MASNSVIDMTKNKYGSFIVIKMLKYGSKEQREGIARLYDGKTAKLMKHKIANAVVELYYNDHTNALRHVYSITQFRNLTLTDPFDSHFIDDHGFEEKITCKTCGKTFKWQSSLVRHTRSVHSNTTVSVQYGCKFCGKSFKDQSSLKYHVFTHTGDKPFKCDSCGKGFVRKSLMMTHLATCSK</sequence>
<dbReference type="InterPro" id="IPR011989">
    <property type="entry name" value="ARM-like"/>
</dbReference>
<gene>
    <name evidence="8" type="ORF">LSAA_2285</name>
</gene>
<dbReference type="SMART" id="SM00355">
    <property type="entry name" value="ZnF_C2H2"/>
    <property type="match status" value="3"/>
</dbReference>
<evidence type="ECO:0000256" key="5">
    <source>
        <dbReference type="ARBA" id="ARBA00022833"/>
    </source>
</evidence>
<feature type="domain" description="C2H2-type" evidence="7">
    <location>
        <begin position="130"/>
        <end position="157"/>
    </location>
</feature>
<keyword evidence="2" id="KW-0479">Metal-binding</keyword>
<keyword evidence="4" id="KW-0863">Zinc-finger</keyword>
<accession>A0A7R8H0N4</accession>
<dbReference type="GO" id="GO:0010468">
    <property type="term" value="P:regulation of gene expression"/>
    <property type="evidence" value="ECO:0007669"/>
    <property type="project" value="TreeGrafter"/>
</dbReference>
<protein>
    <submittedName>
        <fullName evidence="8">KRAB</fullName>
    </submittedName>
</protein>
<evidence type="ECO:0000256" key="3">
    <source>
        <dbReference type="ARBA" id="ARBA00022737"/>
    </source>
</evidence>
<evidence type="ECO:0000259" key="7">
    <source>
        <dbReference type="PROSITE" id="PS50157"/>
    </source>
</evidence>
<dbReference type="InterPro" id="IPR013087">
    <property type="entry name" value="Znf_C2H2_type"/>
</dbReference>
<name>A0A7R8H0N4_LEPSM</name>
<proteinExistence type="predicted"/>
<dbReference type="PANTHER" id="PTHR16515">
    <property type="entry name" value="PR DOMAIN ZINC FINGER PROTEIN"/>
    <property type="match status" value="1"/>
</dbReference>
<keyword evidence="6" id="KW-0539">Nucleus</keyword>